<accession>A0ABQ3D5Y7</accession>
<sequence length="269" mass="31688">MKYHFFIDESGDQGLDKIRTKERGGATEYMTMGGVLIPDTHLNRYRDKLDAIKSILKREDLHCKEMSHVQVAYFAREISKLRLQCFALISKKETLEDYKENIEGKGQAQKYYNKCSQILLERLCHFLEVEKIASEDISIKFEKMRGHNYSQMRKYLSIVREHPKDKNAALLKHIEPFSIEALDKSDEELLSIADLVAYSCYQMVNYSPANFYTPEQRYFRELKNKFWKDKDTGGIANFGLNIFKGPRQLKLDECEEQYFLKLYNRVGKK</sequence>
<dbReference type="InterPro" id="IPR024524">
    <property type="entry name" value="DUF3800"/>
</dbReference>
<protein>
    <recommendedName>
        <fullName evidence="3">DUF3800 domain-containing protein</fullName>
    </recommendedName>
</protein>
<dbReference type="Pfam" id="PF12686">
    <property type="entry name" value="DUF3800"/>
    <property type="match status" value="1"/>
</dbReference>
<keyword evidence="2" id="KW-1185">Reference proteome</keyword>
<dbReference type="RefSeq" id="WP_189641317.1">
    <property type="nucleotide sequence ID" value="NZ_BMZF01000010.1"/>
</dbReference>
<organism evidence="1 2">
    <name type="scientific">Paramylibacter ulvae</name>
    <dbReference type="NCBI Taxonomy" id="1651968"/>
    <lineage>
        <taxon>Bacteria</taxon>
        <taxon>Pseudomonadati</taxon>
        <taxon>Pseudomonadota</taxon>
        <taxon>Alphaproteobacteria</taxon>
        <taxon>Rhodobacterales</taxon>
        <taxon>Paracoccaceae</taxon>
        <taxon>Paramylibacter</taxon>
    </lineage>
</organism>
<reference evidence="2" key="1">
    <citation type="journal article" date="2019" name="Int. J. Syst. Evol. Microbiol.">
        <title>The Global Catalogue of Microorganisms (GCM) 10K type strain sequencing project: providing services to taxonomists for standard genome sequencing and annotation.</title>
        <authorList>
            <consortium name="The Broad Institute Genomics Platform"/>
            <consortium name="The Broad Institute Genome Sequencing Center for Infectious Disease"/>
            <person name="Wu L."/>
            <person name="Ma J."/>
        </authorList>
    </citation>
    <scope>NUCLEOTIDE SEQUENCE [LARGE SCALE GENOMIC DNA]</scope>
    <source>
        <strain evidence="2">KCTC 32465</strain>
    </source>
</reference>
<dbReference type="Proteomes" id="UP000634455">
    <property type="component" value="Unassembled WGS sequence"/>
</dbReference>
<evidence type="ECO:0000313" key="1">
    <source>
        <dbReference type="EMBL" id="GHA60569.1"/>
    </source>
</evidence>
<gene>
    <name evidence="1" type="ORF">GCM10008927_27630</name>
</gene>
<proteinExistence type="predicted"/>
<evidence type="ECO:0000313" key="2">
    <source>
        <dbReference type="Proteomes" id="UP000634455"/>
    </source>
</evidence>
<comment type="caution">
    <text evidence="1">The sequence shown here is derived from an EMBL/GenBank/DDBJ whole genome shotgun (WGS) entry which is preliminary data.</text>
</comment>
<dbReference type="EMBL" id="BMZF01000010">
    <property type="protein sequence ID" value="GHA60569.1"/>
    <property type="molecule type" value="Genomic_DNA"/>
</dbReference>
<name>A0ABQ3D5Y7_9RHOB</name>
<evidence type="ECO:0008006" key="3">
    <source>
        <dbReference type="Google" id="ProtNLM"/>
    </source>
</evidence>